<dbReference type="AlphaFoldDB" id="A0A9D1M5P6"/>
<proteinExistence type="predicted"/>
<gene>
    <name evidence="1" type="primary">flaF</name>
    <name evidence="1" type="ORF">IAD20_08145</name>
</gene>
<dbReference type="NCBIfam" id="NF009435">
    <property type="entry name" value="PRK12794.1"/>
    <property type="match status" value="1"/>
</dbReference>
<keyword evidence="1" id="KW-0966">Cell projection</keyword>
<protein>
    <submittedName>
        <fullName evidence="1">Flagellar biosynthesis regulator FlaF</fullName>
    </submittedName>
</protein>
<accession>A0A9D1M5P6</accession>
<comment type="caution">
    <text evidence="1">The sequence shown here is derived from an EMBL/GenBank/DDBJ whole genome shotgun (WGS) entry which is preliminary data.</text>
</comment>
<dbReference type="EMBL" id="DVNC01000054">
    <property type="protein sequence ID" value="HIU54032.1"/>
    <property type="molecule type" value="Genomic_DNA"/>
</dbReference>
<dbReference type="GO" id="GO:0044781">
    <property type="term" value="P:bacterial-type flagellum organization"/>
    <property type="evidence" value="ECO:0007669"/>
    <property type="project" value="InterPro"/>
</dbReference>
<evidence type="ECO:0000313" key="1">
    <source>
        <dbReference type="EMBL" id="HIU54032.1"/>
    </source>
</evidence>
<keyword evidence="1" id="KW-0282">Flagellum</keyword>
<name>A0A9D1M5P6_9PROT</name>
<reference evidence="1" key="2">
    <citation type="journal article" date="2021" name="PeerJ">
        <title>Extensive microbial diversity within the chicken gut microbiome revealed by metagenomics and culture.</title>
        <authorList>
            <person name="Gilroy R."/>
            <person name="Ravi A."/>
            <person name="Getino M."/>
            <person name="Pursley I."/>
            <person name="Horton D.L."/>
            <person name="Alikhan N.F."/>
            <person name="Baker D."/>
            <person name="Gharbi K."/>
            <person name="Hall N."/>
            <person name="Watson M."/>
            <person name="Adriaenssens E.M."/>
            <person name="Foster-Nyarko E."/>
            <person name="Jarju S."/>
            <person name="Secka A."/>
            <person name="Antonio M."/>
            <person name="Oren A."/>
            <person name="Chaudhuri R.R."/>
            <person name="La Ragione R."/>
            <person name="Hildebrand F."/>
            <person name="Pallen M.J."/>
        </authorList>
    </citation>
    <scope>NUCLEOTIDE SEQUENCE</scope>
    <source>
        <strain evidence="1">ChiW3-316</strain>
    </source>
</reference>
<evidence type="ECO:0000313" key="2">
    <source>
        <dbReference type="Proteomes" id="UP000824107"/>
    </source>
</evidence>
<dbReference type="Pfam" id="PF07309">
    <property type="entry name" value="FlaF"/>
    <property type="match status" value="1"/>
</dbReference>
<organism evidence="1 2">
    <name type="scientific">Candidatus Scatocola faecipullorum</name>
    <dbReference type="NCBI Taxonomy" id="2840917"/>
    <lineage>
        <taxon>Bacteria</taxon>
        <taxon>Pseudomonadati</taxon>
        <taxon>Pseudomonadota</taxon>
        <taxon>Alphaproteobacteria</taxon>
        <taxon>Rhodospirillales</taxon>
        <taxon>Rhodospirillaceae</taxon>
        <taxon>Rhodospirillaceae incertae sedis</taxon>
        <taxon>Candidatus Scatocola</taxon>
    </lineage>
</organism>
<reference evidence="1" key="1">
    <citation type="submission" date="2020-10" db="EMBL/GenBank/DDBJ databases">
        <authorList>
            <person name="Gilroy R."/>
        </authorList>
    </citation>
    <scope>NUCLEOTIDE SEQUENCE</scope>
    <source>
        <strain evidence="1">ChiW3-316</strain>
    </source>
</reference>
<keyword evidence="1" id="KW-0969">Cilium</keyword>
<dbReference type="Proteomes" id="UP000824107">
    <property type="component" value="Unassembled WGS sequence"/>
</dbReference>
<dbReference type="InterPro" id="IPR010845">
    <property type="entry name" value="FlaF"/>
</dbReference>
<sequence length="129" mass="14634">MDVSQKYSNAEISSMGQVELESRAFIRAASSLNSIKEHWDTEQDHLMEALDKNRRLWTIIASAMKEEDCPQPPEIRNNILNLALFVFRRTIDVISEPKPESLNILISINMNIAKGLAEHNPETQTSAPE</sequence>